<dbReference type="PANTHER" id="PTHR38593:SF1">
    <property type="entry name" value="BLR2558 PROTEIN"/>
    <property type="match status" value="1"/>
</dbReference>
<keyword evidence="5" id="KW-1185">Reference proteome</keyword>
<feature type="compositionally biased region" description="Low complexity" evidence="1">
    <location>
        <begin position="139"/>
        <end position="156"/>
    </location>
</feature>
<sequence length="292" mass="30563">MNAISTSPIRTFAALCSVAVLGLSTTGCMGGTGMSPAMTQQASAMHHFAMAVHMGELEEAQLALSRTQNAQVRAFAQQMVNDHTIGMHMEEQMAMSMHMDDMGNGSSMSGRASMVGTGTTTTGGGDPLAANGGATRQTGSSSSSAGNGSAMAGGMPMPMDPEHMQRMRAELASNPASRPVVEDHMRGMQMLQGLSGAQFDQAYMTRQVGLHRYALEQMDRMMSEVNMGMGTSGGTMDHGAMTSGGAAGGGSAMNAGAITMGTREGMMTMHMQERQMVAMHLQQAQQIVSSMR</sequence>
<evidence type="ECO:0000256" key="2">
    <source>
        <dbReference type="SAM" id="SignalP"/>
    </source>
</evidence>
<gene>
    <name evidence="4" type="ORF">HNQ61_004026</name>
</gene>
<evidence type="ECO:0000313" key="4">
    <source>
        <dbReference type="EMBL" id="MBB6072364.1"/>
    </source>
</evidence>
<organism evidence="4 5">
    <name type="scientific">Longimicrobium terrae</name>
    <dbReference type="NCBI Taxonomy" id="1639882"/>
    <lineage>
        <taxon>Bacteria</taxon>
        <taxon>Pseudomonadati</taxon>
        <taxon>Gemmatimonadota</taxon>
        <taxon>Longimicrobiia</taxon>
        <taxon>Longimicrobiales</taxon>
        <taxon>Longimicrobiaceae</taxon>
        <taxon>Longimicrobium</taxon>
    </lineage>
</organism>
<comment type="caution">
    <text evidence="4">The sequence shown here is derived from an EMBL/GenBank/DDBJ whole genome shotgun (WGS) entry which is preliminary data.</text>
</comment>
<name>A0A841H2Y9_9BACT</name>
<dbReference type="InterPro" id="IPR025419">
    <property type="entry name" value="DUF4142"/>
</dbReference>
<dbReference type="RefSeq" id="WP_170036567.1">
    <property type="nucleotide sequence ID" value="NZ_JABDTL010000002.1"/>
</dbReference>
<keyword evidence="2" id="KW-0732">Signal</keyword>
<dbReference type="Pfam" id="PF13628">
    <property type="entry name" value="DUF4142"/>
    <property type="match status" value="1"/>
</dbReference>
<dbReference type="AlphaFoldDB" id="A0A841H2Y9"/>
<evidence type="ECO:0000313" key="5">
    <source>
        <dbReference type="Proteomes" id="UP000582837"/>
    </source>
</evidence>
<evidence type="ECO:0000259" key="3">
    <source>
        <dbReference type="Pfam" id="PF13628"/>
    </source>
</evidence>
<feature type="region of interest" description="Disordered" evidence="1">
    <location>
        <begin position="116"/>
        <end position="156"/>
    </location>
</feature>
<proteinExistence type="predicted"/>
<dbReference type="Proteomes" id="UP000582837">
    <property type="component" value="Unassembled WGS sequence"/>
</dbReference>
<feature type="signal peptide" evidence="2">
    <location>
        <begin position="1"/>
        <end position="30"/>
    </location>
</feature>
<dbReference type="PANTHER" id="PTHR38593">
    <property type="entry name" value="BLR2558 PROTEIN"/>
    <property type="match status" value="1"/>
</dbReference>
<protein>
    <submittedName>
        <fullName evidence="4">Putative outer membrane protein</fullName>
    </submittedName>
</protein>
<accession>A0A841H2Y9</accession>
<feature type="domain" description="DUF4142" evidence="3">
    <location>
        <begin position="47"/>
        <end position="85"/>
    </location>
</feature>
<reference evidence="4 5" key="1">
    <citation type="submission" date="2020-08" db="EMBL/GenBank/DDBJ databases">
        <title>Genomic Encyclopedia of Type Strains, Phase IV (KMG-IV): sequencing the most valuable type-strain genomes for metagenomic binning, comparative biology and taxonomic classification.</title>
        <authorList>
            <person name="Goeker M."/>
        </authorList>
    </citation>
    <scope>NUCLEOTIDE SEQUENCE [LARGE SCALE GENOMIC DNA]</scope>
    <source>
        <strain evidence="4 5">DSM 29007</strain>
    </source>
</reference>
<evidence type="ECO:0000256" key="1">
    <source>
        <dbReference type="SAM" id="MobiDB-lite"/>
    </source>
</evidence>
<dbReference type="EMBL" id="JACHIA010000014">
    <property type="protein sequence ID" value="MBB6072364.1"/>
    <property type="molecule type" value="Genomic_DNA"/>
</dbReference>
<feature type="chain" id="PRO_5032373486" evidence="2">
    <location>
        <begin position="31"/>
        <end position="292"/>
    </location>
</feature>